<comment type="caution">
    <text evidence="1">The sequence shown here is derived from an EMBL/GenBank/DDBJ whole genome shotgun (WGS) entry which is preliminary data.</text>
</comment>
<keyword evidence="2" id="KW-1185">Reference proteome</keyword>
<dbReference type="RefSeq" id="WP_320686001.1">
    <property type="nucleotide sequence ID" value="NZ_JAXBLV010000091.1"/>
</dbReference>
<dbReference type="EMBL" id="JAXBLV010000091">
    <property type="protein sequence ID" value="MDY3559192.1"/>
    <property type="molecule type" value="Genomic_DNA"/>
</dbReference>
<evidence type="ECO:0008006" key="3">
    <source>
        <dbReference type="Google" id="ProtNLM"/>
    </source>
</evidence>
<name>A0ABU5EV62_9BACT</name>
<evidence type="ECO:0000313" key="2">
    <source>
        <dbReference type="Proteomes" id="UP001272242"/>
    </source>
</evidence>
<reference evidence="2" key="1">
    <citation type="journal article" date="2023" name="Mar. Drugs">
        <title>Gemmata algarum, a Novel Planctomycete Isolated from an Algal Mat, Displays Antimicrobial Activity.</title>
        <authorList>
            <person name="Kumar G."/>
            <person name="Kallscheuer N."/>
            <person name="Kashif M."/>
            <person name="Ahamad S."/>
            <person name="Jagadeeshwari U."/>
            <person name="Pannikurungottu S."/>
            <person name="Haufschild T."/>
            <person name="Kabuu M."/>
            <person name="Sasikala C."/>
            <person name="Jogler C."/>
            <person name="Ramana C."/>
        </authorList>
    </citation>
    <scope>NUCLEOTIDE SEQUENCE [LARGE SCALE GENOMIC DNA]</scope>
    <source>
        <strain evidence="2">JC673</strain>
    </source>
</reference>
<proteinExistence type="predicted"/>
<protein>
    <recommendedName>
        <fullName evidence="3">Transposase</fullName>
    </recommendedName>
</protein>
<gene>
    <name evidence="1" type="ORF">R5W23_006409</name>
</gene>
<dbReference type="Proteomes" id="UP001272242">
    <property type="component" value="Unassembled WGS sequence"/>
</dbReference>
<organism evidence="1 2">
    <name type="scientific">Gemmata algarum</name>
    <dbReference type="NCBI Taxonomy" id="2975278"/>
    <lineage>
        <taxon>Bacteria</taxon>
        <taxon>Pseudomonadati</taxon>
        <taxon>Planctomycetota</taxon>
        <taxon>Planctomycetia</taxon>
        <taxon>Gemmatales</taxon>
        <taxon>Gemmataceae</taxon>
        <taxon>Gemmata</taxon>
    </lineage>
</organism>
<evidence type="ECO:0000313" key="1">
    <source>
        <dbReference type="EMBL" id="MDY3559192.1"/>
    </source>
</evidence>
<sequence length="179" mass="19988">MNGESVSRVWTDLLQLPGFAVVHVEPDTAHQRYFITVVPEHAIGVCPQCQRTGDTIKQRRNRDHILDLPLGSHAVELTVRVGPFECQHCGPCFTPPIPFLAEGSHATERLLVRAAELIRHSDVANAARFFGIPEKTLEGWYYAFLERHQQRATETPSGPIRRIGIDELSLKKGTDSSSP</sequence>
<accession>A0ABU5EV62</accession>